<comment type="caution">
    <text evidence="2">The sequence shown here is derived from an EMBL/GenBank/DDBJ whole genome shotgun (WGS) entry which is preliminary data.</text>
</comment>
<gene>
    <name evidence="2" type="ORF">A3A34_02165</name>
</gene>
<dbReference type="EMBL" id="MFLU01000007">
    <property type="protein sequence ID" value="OGG75138.1"/>
    <property type="molecule type" value="Genomic_DNA"/>
</dbReference>
<name>A0A1F6ENB5_9BACT</name>
<evidence type="ECO:0000313" key="3">
    <source>
        <dbReference type="Proteomes" id="UP000178587"/>
    </source>
</evidence>
<protein>
    <submittedName>
        <fullName evidence="2">Uncharacterized protein</fullName>
    </submittedName>
</protein>
<dbReference type="Proteomes" id="UP000178587">
    <property type="component" value="Unassembled WGS sequence"/>
</dbReference>
<reference evidence="2 3" key="1">
    <citation type="journal article" date="2016" name="Nat. Commun.">
        <title>Thousands of microbial genomes shed light on interconnected biogeochemical processes in an aquifer system.</title>
        <authorList>
            <person name="Anantharaman K."/>
            <person name="Brown C.T."/>
            <person name="Hug L.A."/>
            <person name="Sharon I."/>
            <person name="Castelle C.J."/>
            <person name="Probst A.J."/>
            <person name="Thomas B.C."/>
            <person name="Singh A."/>
            <person name="Wilkins M.J."/>
            <person name="Karaoz U."/>
            <person name="Brodie E.L."/>
            <person name="Williams K.H."/>
            <person name="Hubbard S.S."/>
            <person name="Banfield J.F."/>
        </authorList>
    </citation>
    <scope>NUCLEOTIDE SEQUENCE [LARGE SCALE GENOMIC DNA]</scope>
</reference>
<proteinExistence type="predicted"/>
<evidence type="ECO:0000313" key="2">
    <source>
        <dbReference type="EMBL" id="OGG75138.1"/>
    </source>
</evidence>
<organism evidence="2 3">
    <name type="scientific">Candidatus Kaiserbacteria bacterium RIFCSPLOWO2_01_FULL_50_24</name>
    <dbReference type="NCBI Taxonomy" id="1798507"/>
    <lineage>
        <taxon>Bacteria</taxon>
        <taxon>Candidatus Kaiseribacteriota</taxon>
    </lineage>
</organism>
<sequence>MNRPLAALALPARLWGVRPRARERERRTSRSMRLAATALKRRHECEPEKHPRGLAFSRRSKQKTDKSKSRH</sequence>
<evidence type="ECO:0000256" key="1">
    <source>
        <dbReference type="SAM" id="MobiDB-lite"/>
    </source>
</evidence>
<dbReference type="AlphaFoldDB" id="A0A1F6ENB5"/>
<feature type="compositionally biased region" description="Basic and acidic residues" evidence="1">
    <location>
        <begin position="62"/>
        <end position="71"/>
    </location>
</feature>
<feature type="region of interest" description="Disordered" evidence="1">
    <location>
        <begin position="20"/>
        <end position="71"/>
    </location>
</feature>
<accession>A0A1F6ENB5</accession>